<accession>A0ABU7V0Q0</accession>
<protein>
    <submittedName>
        <fullName evidence="6">LysR family transcriptional regulator</fullName>
    </submittedName>
</protein>
<evidence type="ECO:0000313" key="6">
    <source>
        <dbReference type="EMBL" id="MEF2155392.1"/>
    </source>
</evidence>
<dbReference type="InterPro" id="IPR050950">
    <property type="entry name" value="HTH-type_LysR_regulators"/>
</dbReference>
<dbReference type="PRINTS" id="PR00039">
    <property type="entry name" value="HTHLYSR"/>
</dbReference>
<sequence>MSDKSPRFSYKGSKLKPLRAFCQVAKLGSVSRAAESLFLTQPAVSQQLQALERELGVELVTRQGRALVLTKAGDMFYDMARPLVEGIDRLDVDFRERLKGLEVGELHVVAGSSTAMYLLPSVVEAFRQSSPDVRFNLHTVTGEQGLEMLRKGKAEVAVGSMLDVPQDLDYARVWNFDMHLIAAKDHPLAAIKQPTLANIAEHGFILPPQRLTSYRLIDRIFQQHHLPLNVTMEVGGWEVIKEYVLRGLGVSLVTGICLTNLDRQRLHCVPMGTWFPPRTYGVIVRKGKFLSPAARVFVDAIKPGLFERMDYYSTGQSGR</sequence>
<comment type="similarity">
    <text evidence="1">Belongs to the LysR transcriptional regulatory family.</text>
</comment>
<organism evidence="6 7">
    <name type="scientific">Aquilutibacter rugosus</name>
    <dbReference type="NCBI Taxonomy" id="3115820"/>
    <lineage>
        <taxon>Bacteria</taxon>
        <taxon>Pseudomonadati</taxon>
        <taxon>Pseudomonadota</taxon>
        <taxon>Gammaproteobacteria</taxon>
        <taxon>Lysobacterales</taxon>
        <taxon>Lysobacteraceae</taxon>
        <taxon>Aquilutibacter</taxon>
    </lineage>
</organism>
<dbReference type="Pfam" id="PF03466">
    <property type="entry name" value="LysR_substrate"/>
    <property type="match status" value="1"/>
</dbReference>
<keyword evidence="7" id="KW-1185">Reference proteome</keyword>
<evidence type="ECO:0000256" key="2">
    <source>
        <dbReference type="ARBA" id="ARBA00023015"/>
    </source>
</evidence>
<proteinExistence type="inferred from homology"/>
<dbReference type="SUPFAM" id="SSF53850">
    <property type="entry name" value="Periplasmic binding protein-like II"/>
    <property type="match status" value="1"/>
</dbReference>
<name>A0ABU7V0Q0_9GAMM</name>
<dbReference type="Gene3D" id="3.40.190.290">
    <property type="match status" value="1"/>
</dbReference>
<dbReference type="Proteomes" id="UP001356170">
    <property type="component" value="Unassembled WGS sequence"/>
</dbReference>
<dbReference type="InterPro" id="IPR036388">
    <property type="entry name" value="WH-like_DNA-bd_sf"/>
</dbReference>
<evidence type="ECO:0000313" key="7">
    <source>
        <dbReference type="Proteomes" id="UP001356170"/>
    </source>
</evidence>
<dbReference type="PROSITE" id="PS50931">
    <property type="entry name" value="HTH_LYSR"/>
    <property type="match status" value="1"/>
</dbReference>
<keyword evidence="4" id="KW-0804">Transcription</keyword>
<feature type="domain" description="HTH lysR-type" evidence="5">
    <location>
        <begin position="18"/>
        <end position="70"/>
    </location>
</feature>
<dbReference type="InterPro" id="IPR000847">
    <property type="entry name" value="LysR_HTH_N"/>
</dbReference>
<dbReference type="RefSeq" id="WP_331703445.1">
    <property type="nucleotide sequence ID" value="NZ_JAZHBO010000001.1"/>
</dbReference>
<dbReference type="EMBL" id="JAZHBO010000001">
    <property type="protein sequence ID" value="MEF2155392.1"/>
    <property type="molecule type" value="Genomic_DNA"/>
</dbReference>
<dbReference type="InterPro" id="IPR036390">
    <property type="entry name" value="WH_DNA-bd_sf"/>
</dbReference>
<evidence type="ECO:0000256" key="4">
    <source>
        <dbReference type="ARBA" id="ARBA00023163"/>
    </source>
</evidence>
<dbReference type="SUPFAM" id="SSF46785">
    <property type="entry name" value="Winged helix' DNA-binding domain"/>
    <property type="match status" value="1"/>
</dbReference>
<keyword evidence="3" id="KW-0238">DNA-binding</keyword>
<comment type="caution">
    <text evidence="6">The sequence shown here is derived from an EMBL/GenBank/DDBJ whole genome shotgun (WGS) entry which is preliminary data.</text>
</comment>
<dbReference type="PANTHER" id="PTHR30419:SF8">
    <property type="entry name" value="NITROGEN ASSIMILATION TRANSCRIPTIONAL ACTIVATOR-RELATED"/>
    <property type="match status" value="1"/>
</dbReference>
<dbReference type="InterPro" id="IPR005119">
    <property type="entry name" value="LysR_subst-bd"/>
</dbReference>
<gene>
    <name evidence="6" type="ORF">V3390_03985</name>
</gene>
<evidence type="ECO:0000259" key="5">
    <source>
        <dbReference type="PROSITE" id="PS50931"/>
    </source>
</evidence>
<dbReference type="CDD" id="cd05466">
    <property type="entry name" value="PBP2_LTTR_substrate"/>
    <property type="match status" value="1"/>
</dbReference>
<dbReference type="Gene3D" id="1.10.10.10">
    <property type="entry name" value="Winged helix-like DNA-binding domain superfamily/Winged helix DNA-binding domain"/>
    <property type="match status" value="1"/>
</dbReference>
<dbReference type="Pfam" id="PF00126">
    <property type="entry name" value="HTH_1"/>
    <property type="match status" value="1"/>
</dbReference>
<evidence type="ECO:0000256" key="1">
    <source>
        <dbReference type="ARBA" id="ARBA00009437"/>
    </source>
</evidence>
<keyword evidence="2" id="KW-0805">Transcription regulation</keyword>
<reference evidence="6 7" key="1">
    <citation type="submission" date="2024-01" db="EMBL/GenBank/DDBJ databases">
        <title>Novel species of the genus Luteimonas isolated from rivers.</title>
        <authorList>
            <person name="Lu H."/>
        </authorList>
    </citation>
    <scope>NUCLEOTIDE SEQUENCE [LARGE SCALE GENOMIC DNA]</scope>
    <source>
        <strain evidence="6 7">FXH3W</strain>
    </source>
</reference>
<dbReference type="PANTHER" id="PTHR30419">
    <property type="entry name" value="HTH-TYPE TRANSCRIPTIONAL REGULATOR YBHD"/>
    <property type="match status" value="1"/>
</dbReference>
<evidence type="ECO:0000256" key="3">
    <source>
        <dbReference type="ARBA" id="ARBA00023125"/>
    </source>
</evidence>